<evidence type="ECO:0000256" key="7">
    <source>
        <dbReference type="ARBA" id="ARBA00022989"/>
    </source>
</evidence>
<feature type="compositionally biased region" description="Low complexity" evidence="9">
    <location>
        <begin position="23"/>
        <end position="33"/>
    </location>
</feature>
<dbReference type="CDD" id="cd18578">
    <property type="entry name" value="ABC_6TM_Pgp_ABCB1_D2_like"/>
    <property type="match status" value="1"/>
</dbReference>
<keyword evidence="7 10" id="KW-1133">Transmembrane helix</keyword>
<dbReference type="InterPro" id="IPR003593">
    <property type="entry name" value="AAA+_ATPase"/>
</dbReference>
<dbReference type="InterPro" id="IPR039421">
    <property type="entry name" value="Type_1_exporter"/>
</dbReference>
<dbReference type="PANTHER" id="PTHR43394">
    <property type="entry name" value="ATP-DEPENDENT PERMEASE MDL1, MITOCHONDRIAL"/>
    <property type="match status" value="1"/>
</dbReference>
<dbReference type="FunFam" id="3.40.50.300:FF:000251">
    <property type="entry name" value="ABC transporter B family member 19"/>
    <property type="match status" value="1"/>
</dbReference>
<evidence type="ECO:0000313" key="14">
    <source>
        <dbReference type="Proteomes" id="UP000794436"/>
    </source>
</evidence>
<organism evidence="13 14">
    <name type="scientific">Pythium oligandrum</name>
    <name type="common">Mycoparasitic fungus</name>
    <dbReference type="NCBI Taxonomy" id="41045"/>
    <lineage>
        <taxon>Eukaryota</taxon>
        <taxon>Sar</taxon>
        <taxon>Stramenopiles</taxon>
        <taxon>Oomycota</taxon>
        <taxon>Peronosporomycetes</taxon>
        <taxon>Pythiales</taxon>
        <taxon>Pythiaceae</taxon>
        <taxon>Pythium</taxon>
    </lineage>
</organism>
<feature type="transmembrane region" description="Helical" evidence="10">
    <location>
        <begin position="109"/>
        <end position="132"/>
    </location>
</feature>
<dbReference type="CDD" id="cd18577">
    <property type="entry name" value="ABC_6TM_Pgp_ABCB1_D1_like"/>
    <property type="match status" value="1"/>
</dbReference>
<dbReference type="Gene3D" id="1.20.1560.10">
    <property type="entry name" value="ABC transporter type 1, transmembrane domain"/>
    <property type="match status" value="2"/>
</dbReference>
<dbReference type="InterPro" id="IPR027417">
    <property type="entry name" value="P-loop_NTPase"/>
</dbReference>
<dbReference type="InterPro" id="IPR017871">
    <property type="entry name" value="ABC_transporter-like_CS"/>
</dbReference>
<dbReference type="GO" id="GO:0005743">
    <property type="term" value="C:mitochondrial inner membrane"/>
    <property type="evidence" value="ECO:0007669"/>
    <property type="project" value="TreeGrafter"/>
</dbReference>
<feature type="transmembrane region" description="Helical" evidence="10">
    <location>
        <begin position="695"/>
        <end position="717"/>
    </location>
</feature>
<feature type="transmembrane region" description="Helical" evidence="10">
    <location>
        <begin position="188"/>
        <end position="205"/>
    </location>
</feature>
<evidence type="ECO:0000256" key="9">
    <source>
        <dbReference type="SAM" id="MobiDB-lite"/>
    </source>
</evidence>
<dbReference type="GO" id="GO:0005524">
    <property type="term" value="F:ATP binding"/>
    <property type="evidence" value="ECO:0007669"/>
    <property type="project" value="UniProtKB-KW"/>
</dbReference>
<name>A0A8K1C2J5_PYTOL</name>
<dbReference type="FunFam" id="3.40.50.300:FF:000205">
    <property type="entry name" value="ABC transporter B family member 4"/>
    <property type="match status" value="1"/>
</dbReference>
<evidence type="ECO:0000256" key="8">
    <source>
        <dbReference type="ARBA" id="ARBA00023136"/>
    </source>
</evidence>
<comment type="subcellular location">
    <subcellularLocation>
        <location evidence="1">Membrane</location>
        <topology evidence="1">Multi-pass membrane protein</topology>
    </subcellularLocation>
</comment>
<dbReference type="GO" id="GO:0015421">
    <property type="term" value="F:ABC-type oligopeptide transporter activity"/>
    <property type="evidence" value="ECO:0007669"/>
    <property type="project" value="TreeGrafter"/>
</dbReference>
<reference evidence="13" key="1">
    <citation type="submission" date="2019-03" db="EMBL/GenBank/DDBJ databases">
        <title>Long read genome sequence of the mycoparasitic Pythium oligandrum ATCC 38472 isolated from sugarbeet rhizosphere.</title>
        <authorList>
            <person name="Gaulin E."/>
        </authorList>
    </citation>
    <scope>NUCLEOTIDE SEQUENCE</scope>
    <source>
        <strain evidence="13">ATCC 38472_TT</strain>
    </source>
</reference>
<dbReference type="Gene3D" id="3.40.50.300">
    <property type="entry name" value="P-loop containing nucleotide triphosphate hydrolases"/>
    <property type="match status" value="2"/>
</dbReference>
<dbReference type="PANTHER" id="PTHR43394:SF27">
    <property type="entry name" value="ATP-DEPENDENT TRANSLOCASE ABCB1-LIKE"/>
    <property type="match status" value="1"/>
</dbReference>
<sequence length="1272" mass="137868">MGAHNDRETPFAALETPRHDGKSSCSHASATSGSSESAIKSQTVVSDSVSVSVWALYRFATPWDQIQLALGCLVAAVNGALYPCMALVFGDAVAAFDPLDRSAVNRAALSYFAIAIALFVTDYLVFAVFGTLSERLIKQLRKRSLQHLLHLDVSWFDTHSHELLQLSSRITSDTVRIKNGMGPKLGDAVKYSAQFLGGYVIGLARCWDLSLVMIAVTPIMAGTMSFLLNLLRGHAARSQKEYAEAGAIAEETIASMRTIASLTAEKQAMERYNAKTKLVEGNSIAIWRRAAIVNGIYTGSGWLMYAAGLWYGGWKVYHHEMSPGRVFQAFFGVVLGTQSMGHISPNLAAIAEACGTATALYEILDTPSEIVDEGTTLMSCSGEIVFDSVAFAYPSRLNAPVLRYFSLHIHSGETIAFVGPSGGGKSTLVALLERFYDPQQGSISVDGHDLRSLRLSWLRRQIGLVSQEPVLFASSIYENIAMGCGLSEIVSEEDVVGAAKSANVHEFIMKLPQQYDTFVGEHGVTLSGGQKQRIAIARALIRKPRILILDEATSALDTESERAVQQALTTILQTSETRMKRTTLVIAHRLSTVRHADRIVVVKNGSVCEQGTHNQLMTVENGVYRELYDLQGHQEVNIEEATCAVDAEGDDGKAQSVSWSDRNSDLSEEALAELSQAAAFTLRDAMRLSAPEKPLFIGGMCMATLHGLALPASALLISEVVAIMTKQYAQFLVTGEHSELNRLFDSVQSYGIAYLSGALLVCLLHSGQIVCFRVMAEKLTSRLRELHFAALCRQEMAFFDDPKHATGALTTDLAVNSIKVSLLSGDSQGRIMQAASTFVAAVIISFTTGSWLLTLIMLVIFPFIIAGEAIRGKQITGRLLFTDELGDAGAQASQALHNVRTVMALGLEDRMCVAFSASLESPERKGKHEAQVNGLALGYSSFVLFATYAGIFWYGGILVDQGNVTFKELLRTLMAIIMSSQGIGFAMTWLGESKHALRAGSAIMSIVERPQAINSQSTEGTVLADVQGQLEFGSVSFEYPTRPGVVVLDNLSLSIKSGQTVAFCGPSGGGKSTIIALIERFYDPIQGRVSLDGYDLKTLNVQWLRSQIGLVGQEPTLFLGTIAENIAYGLETQPSRKEVEAAAKMANAHDFITKFPEGYETQVGNKGEQLSGGQKQRIAIARAILKNPKILLLDEATSALDSESEKVVQEALDKVMSLQRRTTIIIAHRLSTIRKADQICVVSDGRITEQGTHTELLATNGMYARLVATSHV</sequence>
<comment type="similarity">
    <text evidence="2">Belongs to the ABC transporter superfamily. ABCB family. Multidrug resistance exporter (TC 3.A.1.201) subfamily.</text>
</comment>
<evidence type="ECO:0000256" key="10">
    <source>
        <dbReference type="SAM" id="Phobius"/>
    </source>
</evidence>
<evidence type="ECO:0000256" key="1">
    <source>
        <dbReference type="ARBA" id="ARBA00004141"/>
    </source>
</evidence>
<dbReference type="GO" id="GO:0090374">
    <property type="term" value="P:oligopeptide export from mitochondrion"/>
    <property type="evidence" value="ECO:0007669"/>
    <property type="project" value="TreeGrafter"/>
</dbReference>
<keyword evidence="5" id="KW-0547">Nucleotide-binding</keyword>
<evidence type="ECO:0000256" key="5">
    <source>
        <dbReference type="ARBA" id="ARBA00022741"/>
    </source>
</evidence>
<feature type="domain" description="ABC transporter" evidence="11">
    <location>
        <begin position="384"/>
        <end position="629"/>
    </location>
</feature>
<feature type="transmembrane region" description="Helical" evidence="10">
    <location>
        <begin position="752"/>
        <end position="776"/>
    </location>
</feature>
<keyword evidence="3" id="KW-0813">Transport</keyword>
<dbReference type="AlphaFoldDB" id="A0A8K1C2J5"/>
<keyword evidence="4 10" id="KW-0812">Transmembrane</keyword>
<evidence type="ECO:0000259" key="11">
    <source>
        <dbReference type="PROSITE" id="PS50893"/>
    </source>
</evidence>
<dbReference type="SUPFAM" id="SSF90123">
    <property type="entry name" value="ABC transporter transmembrane region"/>
    <property type="match status" value="2"/>
</dbReference>
<dbReference type="Pfam" id="PF00005">
    <property type="entry name" value="ABC_tran"/>
    <property type="match status" value="2"/>
</dbReference>
<evidence type="ECO:0000256" key="4">
    <source>
        <dbReference type="ARBA" id="ARBA00022692"/>
    </source>
</evidence>
<dbReference type="InterPro" id="IPR036640">
    <property type="entry name" value="ABC1_TM_sf"/>
</dbReference>
<evidence type="ECO:0000313" key="13">
    <source>
        <dbReference type="EMBL" id="TMW55286.1"/>
    </source>
</evidence>
<keyword evidence="14" id="KW-1185">Reference proteome</keyword>
<proteinExistence type="inferred from homology"/>
<feature type="domain" description="ABC transporter" evidence="11">
    <location>
        <begin position="1030"/>
        <end position="1269"/>
    </location>
</feature>
<dbReference type="GO" id="GO:0016887">
    <property type="term" value="F:ATP hydrolysis activity"/>
    <property type="evidence" value="ECO:0007669"/>
    <property type="project" value="InterPro"/>
</dbReference>
<feature type="transmembrane region" description="Helical" evidence="10">
    <location>
        <begin position="934"/>
        <end position="957"/>
    </location>
</feature>
<dbReference type="PROSITE" id="PS50893">
    <property type="entry name" value="ABC_TRANSPORTER_2"/>
    <property type="match status" value="2"/>
</dbReference>
<protein>
    <submittedName>
        <fullName evidence="13">Uncharacterized protein</fullName>
    </submittedName>
</protein>
<evidence type="ECO:0000259" key="12">
    <source>
        <dbReference type="PROSITE" id="PS50929"/>
    </source>
</evidence>
<dbReference type="EMBL" id="SPLM01000148">
    <property type="protein sequence ID" value="TMW55286.1"/>
    <property type="molecule type" value="Genomic_DNA"/>
</dbReference>
<evidence type="ECO:0000256" key="2">
    <source>
        <dbReference type="ARBA" id="ARBA00007577"/>
    </source>
</evidence>
<dbReference type="PROSITE" id="PS50929">
    <property type="entry name" value="ABC_TM1F"/>
    <property type="match status" value="2"/>
</dbReference>
<keyword evidence="8 10" id="KW-0472">Membrane</keyword>
<gene>
    <name evidence="13" type="ORF">Poli38472_013177</name>
</gene>
<feature type="domain" description="ABC transmembrane type-1" evidence="12">
    <location>
        <begin position="69"/>
        <end position="352"/>
    </location>
</feature>
<dbReference type="InterPro" id="IPR003439">
    <property type="entry name" value="ABC_transporter-like_ATP-bd"/>
</dbReference>
<dbReference type="SUPFAM" id="SSF52540">
    <property type="entry name" value="P-loop containing nucleoside triphosphate hydrolases"/>
    <property type="match status" value="2"/>
</dbReference>
<evidence type="ECO:0000256" key="6">
    <source>
        <dbReference type="ARBA" id="ARBA00022840"/>
    </source>
</evidence>
<feature type="region of interest" description="Disordered" evidence="9">
    <location>
        <begin position="1"/>
        <end position="33"/>
    </location>
</feature>
<dbReference type="SMART" id="SM00382">
    <property type="entry name" value="AAA"/>
    <property type="match status" value="2"/>
</dbReference>
<evidence type="ECO:0000256" key="3">
    <source>
        <dbReference type="ARBA" id="ARBA00022448"/>
    </source>
</evidence>
<dbReference type="InterPro" id="IPR011527">
    <property type="entry name" value="ABC1_TM_dom"/>
</dbReference>
<feature type="transmembrane region" description="Helical" evidence="10">
    <location>
        <begin position="211"/>
        <end position="231"/>
    </location>
</feature>
<accession>A0A8K1C2J5</accession>
<dbReference type="Proteomes" id="UP000794436">
    <property type="component" value="Unassembled WGS sequence"/>
</dbReference>
<dbReference type="Pfam" id="PF00664">
    <property type="entry name" value="ABC_membrane"/>
    <property type="match status" value="2"/>
</dbReference>
<comment type="caution">
    <text evidence="13">The sequence shown here is derived from an EMBL/GenBank/DDBJ whole genome shotgun (WGS) entry which is preliminary data.</text>
</comment>
<dbReference type="PROSITE" id="PS00211">
    <property type="entry name" value="ABC_TRANSPORTER_1"/>
    <property type="match status" value="2"/>
</dbReference>
<keyword evidence="6" id="KW-0067">ATP-binding</keyword>
<dbReference type="OrthoDB" id="6500128at2759"/>
<feature type="domain" description="ABC transmembrane type-1" evidence="12">
    <location>
        <begin position="697"/>
        <end position="995"/>
    </location>
</feature>
<dbReference type="CDD" id="cd03249">
    <property type="entry name" value="ABC_MTABC3_MDL1_MDL2"/>
    <property type="match status" value="2"/>
</dbReference>
<feature type="transmembrane region" description="Helical" evidence="10">
    <location>
        <begin position="969"/>
        <end position="990"/>
    </location>
</feature>
<feature type="transmembrane region" description="Helical" evidence="10">
    <location>
        <begin position="68"/>
        <end position="89"/>
    </location>
</feature>